<comment type="caution">
    <text evidence="3">The sequence shown here is derived from an EMBL/GenBank/DDBJ whole genome shotgun (WGS) entry which is preliminary data.</text>
</comment>
<dbReference type="OrthoDB" id="9815420at2"/>
<proteinExistence type="predicted"/>
<evidence type="ECO:0000313" key="3">
    <source>
        <dbReference type="EMBL" id="TKT86573.1"/>
    </source>
</evidence>
<sequence length="493" mass="54097">MAINPVPKKRIALLGIYHETNTFIETPTTLDDFKNGYWLAGNAIRTEYEGANHEISGVIDLIDSSIDMELVPVLYVSATPGGLIEKETYEYIVNQMMLALDAVLPVDGCIVVPHGAGVAESYADMDGHWLALLRNKLGMEIPVTGTLDPHANVSHVMVAATDALVAYSTNPHVDQYETGRRAATIMAEMLRGNISPVQQLIQLPLAISIEQQYTSHEPCKSLYAYAQNFQYQYKLLSISVLLGFPYADVAEMGSGFIIIGDKNTLARKVGFLADKGGELHAYMLARKKDFNGSKNDIETLLTSLLTIPRPVLMLDMGDNVGAGSAGNSTFLLEYLEGQNISKLFICIHDSLAVQEACKHQPGDSFELIIGEKGYKSMVLLKQISDGIFTEDTPKHGGFVNYDMGITAIVETAKGNTMMLTTKRTPPYSLRQMTAFGIEPGSFDIIIAKGVNAPIAAYEQVCPTIMQVNTPGVTQADMTLFKYKNRRKPMFPFE</sequence>
<gene>
    <name evidence="3" type="ORF">FDK13_32375</name>
</gene>
<evidence type="ECO:0000313" key="4">
    <source>
        <dbReference type="Proteomes" id="UP000304900"/>
    </source>
</evidence>
<evidence type="ECO:0000259" key="2">
    <source>
        <dbReference type="Pfam" id="PF07364"/>
    </source>
</evidence>
<dbReference type="Pfam" id="PF07171">
    <property type="entry name" value="MlrC_C"/>
    <property type="match status" value="1"/>
</dbReference>
<name>A0A4V6BHU8_9BACT</name>
<dbReference type="AlphaFoldDB" id="A0A4V6BHU8"/>
<dbReference type="Proteomes" id="UP000304900">
    <property type="component" value="Unassembled WGS sequence"/>
</dbReference>
<dbReference type="InterPro" id="IPR010799">
    <property type="entry name" value="MlrC_C"/>
</dbReference>
<dbReference type="EMBL" id="SZVO01000024">
    <property type="protein sequence ID" value="TKT86573.1"/>
    <property type="molecule type" value="Genomic_DNA"/>
</dbReference>
<accession>A0A4V6BHU8</accession>
<evidence type="ECO:0000259" key="1">
    <source>
        <dbReference type="Pfam" id="PF07171"/>
    </source>
</evidence>
<feature type="domain" description="Microcystin LR degradation protein MlrC N-terminal" evidence="2">
    <location>
        <begin position="10"/>
        <end position="301"/>
    </location>
</feature>
<protein>
    <submittedName>
        <fullName evidence="3">M81 family metallopeptidase</fullName>
    </submittedName>
</protein>
<reference evidence="3 4" key="1">
    <citation type="submission" date="2019-05" db="EMBL/GenBank/DDBJ databases">
        <title>Dyadobacter AR-3-8 sp. nov., isolated from arctic soil.</title>
        <authorList>
            <person name="Chaudhary D.K."/>
        </authorList>
    </citation>
    <scope>NUCLEOTIDE SEQUENCE [LARGE SCALE GENOMIC DNA]</scope>
    <source>
        <strain evidence="3 4">AR-3-8</strain>
    </source>
</reference>
<dbReference type="RefSeq" id="WP_137344167.1">
    <property type="nucleotide sequence ID" value="NZ_SZVO01000024.1"/>
</dbReference>
<organism evidence="3 4">
    <name type="scientific">Dyadobacter frigoris</name>
    <dbReference type="NCBI Taxonomy" id="2576211"/>
    <lineage>
        <taxon>Bacteria</taxon>
        <taxon>Pseudomonadati</taxon>
        <taxon>Bacteroidota</taxon>
        <taxon>Cytophagia</taxon>
        <taxon>Cytophagales</taxon>
        <taxon>Spirosomataceae</taxon>
        <taxon>Dyadobacter</taxon>
    </lineage>
</organism>
<feature type="domain" description="Microcystin LR degradation protein MlrC C-terminal" evidence="1">
    <location>
        <begin position="314"/>
        <end position="484"/>
    </location>
</feature>
<dbReference type="InterPro" id="IPR015995">
    <property type="entry name" value="MlrC_N"/>
</dbReference>
<dbReference type="Pfam" id="PF07364">
    <property type="entry name" value="DUF1485"/>
    <property type="match status" value="1"/>
</dbReference>
<keyword evidence="4" id="KW-1185">Reference proteome</keyword>